<dbReference type="EMBL" id="QKXH01000001">
    <property type="protein sequence ID" value="PZX94994.1"/>
    <property type="molecule type" value="Genomic_DNA"/>
</dbReference>
<dbReference type="Proteomes" id="UP000249177">
    <property type="component" value="Unassembled WGS sequence"/>
</dbReference>
<proteinExistence type="predicted"/>
<dbReference type="AlphaFoldDB" id="A0A2W7TZV3"/>
<feature type="region of interest" description="Disordered" evidence="1">
    <location>
        <begin position="1"/>
        <end position="24"/>
    </location>
</feature>
<feature type="compositionally biased region" description="Polar residues" evidence="1">
    <location>
        <begin position="1"/>
        <end position="11"/>
    </location>
</feature>
<comment type="caution">
    <text evidence="2">The sequence shown here is derived from an EMBL/GenBank/DDBJ whole genome shotgun (WGS) entry which is preliminary data.</text>
</comment>
<protein>
    <submittedName>
        <fullName evidence="2">Uncharacterized protein</fullName>
    </submittedName>
</protein>
<keyword evidence="3" id="KW-1185">Reference proteome</keyword>
<accession>A0A2W7TZV3</accession>
<evidence type="ECO:0000256" key="1">
    <source>
        <dbReference type="SAM" id="MobiDB-lite"/>
    </source>
</evidence>
<gene>
    <name evidence="2" type="ORF">DOS84_00010</name>
</gene>
<evidence type="ECO:0000313" key="3">
    <source>
        <dbReference type="Proteomes" id="UP000249177"/>
    </source>
</evidence>
<name>A0A2W7TZV3_9FLAO</name>
<reference evidence="2 3" key="1">
    <citation type="submission" date="2018-06" db="EMBL/GenBank/DDBJ databases">
        <title>Flavobacterium sp IMCC34762, genome.</title>
        <authorList>
            <person name="Joung Y."/>
            <person name="Cho J."/>
            <person name="Song J."/>
        </authorList>
    </citation>
    <scope>NUCLEOTIDE SEQUENCE [LARGE SCALE GENOMIC DNA]</scope>
    <source>
        <strain evidence="2 3">IMCC34762</strain>
    </source>
</reference>
<evidence type="ECO:0000313" key="2">
    <source>
        <dbReference type="EMBL" id="PZX94994.1"/>
    </source>
</evidence>
<organism evidence="2 3">
    <name type="scientific">Flavobacterium aquariorum</name>
    <dbReference type="NCBI Taxonomy" id="2217670"/>
    <lineage>
        <taxon>Bacteria</taxon>
        <taxon>Pseudomonadati</taxon>
        <taxon>Bacteroidota</taxon>
        <taxon>Flavobacteriia</taxon>
        <taxon>Flavobacteriales</taxon>
        <taxon>Flavobacteriaceae</taxon>
        <taxon>Flavobacterium</taxon>
    </lineage>
</organism>
<sequence>MRLSRFKSSGAISRYPLQSCGPNPGPQGFPLLSGLRHGFFIGKEAKNPHLYIIGRKGVKGN</sequence>